<dbReference type="Proteomes" id="UP000887116">
    <property type="component" value="Unassembled WGS sequence"/>
</dbReference>
<sequence>MMDEQLETFSEPHSIVRELVCLLDLSIGWHNNPVTTYVFTTMVTPLLLEKGVLLLVCASVVSTYCKCCGVQVPSRYIFTANQVMLLVHLCNSVIIVYPAVFIYFVVTP</sequence>
<accession>A0A8X6IIG0</accession>
<evidence type="ECO:0000313" key="2">
    <source>
        <dbReference type="EMBL" id="GFQ95102.1"/>
    </source>
</evidence>
<reference evidence="2" key="1">
    <citation type="submission" date="2020-07" db="EMBL/GenBank/DDBJ databases">
        <title>Multicomponent nature underlies the extraordinary mechanical properties of spider dragline silk.</title>
        <authorList>
            <person name="Kono N."/>
            <person name="Nakamura H."/>
            <person name="Mori M."/>
            <person name="Yoshida Y."/>
            <person name="Ohtoshi R."/>
            <person name="Malay A.D."/>
            <person name="Moran D.A.P."/>
            <person name="Tomita M."/>
            <person name="Numata K."/>
            <person name="Arakawa K."/>
        </authorList>
    </citation>
    <scope>NUCLEOTIDE SEQUENCE</scope>
</reference>
<comment type="caution">
    <text evidence="2">The sequence shown here is derived from an EMBL/GenBank/DDBJ whole genome shotgun (WGS) entry which is preliminary data.</text>
</comment>
<keyword evidence="1" id="KW-1133">Transmembrane helix</keyword>
<protein>
    <submittedName>
        <fullName evidence="2">Uncharacterized protein</fullName>
    </submittedName>
</protein>
<evidence type="ECO:0000256" key="1">
    <source>
        <dbReference type="SAM" id="Phobius"/>
    </source>
</evidence>
<evidence type="ECO:0000313" key="3">
    <source>
        <dbReference type="Proteomes" id="UP000887116"/>
    </source>
</evidence>
<organism evidence="2 3">
    <name type="scientific">Trichonephila clavata</name>
    <name type="common">Joro spider</name>
    <name type="synonym">Nephila clavata</name>
    <dbReference type="NCBI Taxonomy" id="2740835"/>
    <lineage>
        <taxon>Eukaryota</taxon>
        <taxon>Metazoa</taxon>
        <taxon>Ecdysozoa</taxon>
        <taxon>Arthropoda</taxon>
        <taxon>Chelicerata</taxon>
        <taxon>Arachnida</taxon>
        <taxon>Araneae</taxon>
        <taxon>Araneomorphae</taxon>
        <taxon>Entelegynae</taxon>
        <taxon>Araneoidea</taxon>
        <taxon>Nephilidae</taxon>
        <taxon>Trichonephila</taxon>
    </lineage>
</organism>
<gene>
    <name evidence="2" type="ORF">TNCT_178131</name>
</gene>
<feature type="transmembrane region" description="Helical" evidence="1">
    <location>
        <begin position="84"/>
        <end position="106"/>
    </location>
</feature>
<dbReference type="AlphaFoldDB" id="A0A8X6IIG0"/>
<keyword evidence="1" id="KW-0812">Transmembrane</keyword>
<dbReference type="EMBL" id="BMAO01034246">
    <property type="protein sequence ID" value="GFQ95102.1"/>
    <property type="molecule type" value="Genomic_DNA"/>
</dbReference>
<feature type="transmembrane region" description="Helical" evidence="1">
    <location>
        <begin position="52"/>
        <end position="72"/>
    </location>
</feature>
<keyword evidence="3" id="KW-1185">Reference proteome</keyword>
<name>A0A8X6IIG0_TRICU</name>
<proteinExistence type="predicted"/>
<keyword evidence="1" id="KW-0472">Membrane</keyword>